<keyword evidence="3" id="KW-1185">Reference proteome</keyword>
<accession>M4BID1</accession>
<feature type="transmembrane region" description="Helical" evidence="1">
    <location>
        <begin position="38"/>
        <end position="60"/>
    </location>
</feature>
<keyword evidence="1" id="KW-1133">Transmembrane helix</keyword>
<dbReference type="HOGENOM" id="CLU_649660_0_0_1"/>
<reference evidence="3" key="1">
    <citation type="journal article" date="2010" name="Science">
        <title>Signatures of adaptation to obligate biotrophy in the Hyaloperonospora arabidopsidis genome.</title>
        <authorList>
            <person name="Baxter L."/>
            <person name="Tripathy S."/>
            <person name="Ishaque N."/>
            <person name="Boot N."/>
            <person name="Cabral A."/>
            <person name="Kemen E."/>
            <person name="Thines M."/>
            <person name="Ah-Fong A."/>
            <person name="Anderson R."/>
            <person name="Badejoko W."/>
            <person name="Bittner-Eddy P."/>
            <person name="Boore J.L."/>
            <person name="Chibucos M.C."/>
            <person name="Coates M."/>
            <person name="Dehal P."/>
            <person name="Delehaunty K."/>
            <person name="Dong S."/>
            <person name="Downton P."/>
            <person name="Dumas B."/>
            <person name="Fabro G."/>
            <person name="Fronick C."/>
            <person name="Fuerstenberg S.I."/>
            <person name="Fulton L."/>
            <person name="Gaulin E."/>
            <person name="Govers F."/>
            <person name="Hughes L."/>
            <person name="Humphray S."/>
            <person name="Jiang R.H."/>
            <person name="Judelson H."/>
            <person name="Kamoun S."/>
            <person name="Kyung K."/>
            <person name="Meijer H."/>
            <person name="Minx P."/>
            <person name="Morris P."/>
            <person name="Nelson J."/>
            <person name="Phuntumart V."/>
            <person name="Qutob D."/>
            <person name="Rehmany A."/>
            <person name="Rougon-Cardoso A."/>
            <person name="Ryden P."/>
            <person name="Torto-Alalibo T."/>
            <person name="Studholme D."/>
            <person name="Wang Y."/>
            <person name="Win J."/>
            <person name="Wood J."/>
            <person name="Clifton S.W."/>
            <person name="Rogers J."/>
            <person name="Van den Ackerveken G."/>
            <person name="Jones J.D."/>
            <person name="McDowell J.M."/>
            <person name="Beynon J."/>
            <person name="Tyler B.M."/>
        </authorList>
    </citation>
    <scope>NUCLEOTIDE SEQUENCE [LARGE SCALE GENOMIC DNA]</scope>
    <source>
        <strain evidence="3">Emoy2</strain>
    </source>
</reference>
<name>M4BID1_HYAAE</name>
<dbReference type="Proteomes" id="UP000011713">
    <property type="component" value="Unassembled WGS sequence"/>
</dbReference>
<keyword evidence="1" id="KW-0812">Transmembrane</keyword>
<reference evidence="2" key="2">
    <citation type="submission" date="2015-06" db="UniProtKB">
        <authorList>
            <consortium name="EnsemblProtists"/>
        </authorList>
    </citation>
    <scope>IDENTIFICATION</scope>
    <source>
        <strain evidence="2">Emoy2</strain>
    </source>
</reference>
<dbReference type="EMBL" id="JH598287">
    <property type="status" value="NOT_ANNOTATED_CDS"/>
    <property type="molecule type" value="Genomic_DNA"/>
</dbReference>
<proteinExistence type="predicted"/>
<sequence length="423" mass="47129">MRKLNHICGKTARETRLHTFMLELCYFHYSQDDWMQTILAIVHFLIMNLCLSPNLITFIYKNVHEVVTTQPDILLVIVSYNRQSEPLTKCWCLTTIESLPPTKLKGYGKQVVQSLCIFTAPAKTSQPSMRVFTLILLASFPLPRADGVFGVAGPPTIERQDPAALALAAEHDGFPSDGLPRSGGSFEWLATLIKSVVSCFKPPPKIAGIEKAIEVFEDSLAGGQLTRAAVPDAAMLQLVKMSEHDTEAVMNYLGKKDRRQAAIWLYNLRKKVTDSAVQDFGTKLLPLLMSDWISARGTPANVLTLLEVDVRSVKSLLDSEQDSAYGVLKVFCEAFEKSKGANRGDYLYYDAIVQAYGGMADFEKKLEAERKREGPYEISEFLDAVSKELNGFKPQSPAEADFKDELSTLSRTYVDYANGFSPR</sequence>
<dbReference type="VEuPathDB" id="FungiDB:HpaG806157"/>
<keyword evidence="1" id="KW-0472">Membrane</keyword>
<protein>
    <submittedName>
        <fullName evidence="2">Uncharacterized protein</fullName>
    </submittedName>
</protein>
<dbReference type="EnsemblProtists" id="HpaT806157">
    <property type="protein sequence ID" value="HpaP806157"/>
    <property type="gene ID" value="HpaG806157"/>
</dbReference>
<dbReference type="AlphaFoldDB" id="M4BID1"/>
<evidence type="ECO:0000313" key="3">
    <source>
        <dbReference type="Proteomes" id="UP000011713"/>
    </source>
</evidence>
<dbReference type="InParanoid" id="M4BID1"/>
<organism evidence="2 3">
    <name type="scientific">Hyaloperonospora arabidopsidis (strain Emoy2)</name>
    <name type="common">Downy mildew agent</name>
    <name type="synonym">Peronospora arabidopsidis</name>
    <dbReference type="NCBI Taxonomy" id="559515"/>
    <lineage>
        <taxon>Eukaryota</taxon>
        <taxon>Sar</taxon>
        <taxon>Stramenopiles</taxon>
        <taxon>Oomycota</taxon>
        <taxon>Peronosporomycetes</taxon>
        <taxon>Peronosporales</taxon>
        <taxon>Peronosporaceae</taxon>
        <taxon>Hyaloperonospora</taxon>
    </lineage>
</organism>
<evidence type="ECO:0000256" key="1">
    <source>
        <dbReference type="SAM" id="Phobius"/>
    </source>
</evidence>
<evidence type="ECO:0000313" key="2">
    <source>
        <dbReference type="EnsemblProtists" id="HpaP806157"/>
    </source>
</evidence>